<dbReference type="eggNOG" id="COG1940">
    <property type="taxonomic scope" value="Bacteria"/>
</dbReference>
<dbReference type="GO" id="GO:0009384">
    <property type="term" value="F:N-acylmannosamine kinase activity"/>
    <property type="evidence" value="ECO:0007669"/>
    <property type="project" value="TreeGrafter"/>
</dbReference>
<reference evidence="1 2" key="1">
    <citation type="submission" date="2007-10" db="EMBL/GenBank/DDBJ databases">
        <title>Complete sequence of Shewanella pealeana ATCC 700345.</title>
        <authorList>
            <consortium name="US DOE Joint Genome Institute"/>
            <person name="Copeland A."/>
            <person name="Lucas S."/>
            <person name="Lapidus A."/>
            <person name="Barry K."/>
            <person name="Glavina del Rio T."/>
            <person name="Dalin E."/>
            <person name="Tice H."/>
            <person name="Pitluck S."/>
            <person name="Chertkov O."/>
            <person name="Brettin T."/>
            <person name="Bruce D."/>
            <person name="Detter J.C."/>
            <person name="Han C."/>
            <person name="Schmutz J."/>
            <person name="Larimer F."/>
            <person name="Land M."/>
            <person name="Hauser L."/>
            <person name="Kyrpides N."/>
            <person name="Kim E."/>
            <person name="Zhao J.-S.Z."/>
            <person name="Manno D."/>
            <person name="Hawari J."/>
            <person name="Richardson P."/>
        </authorList>
    </citation>
    <scope>NUCLEOTIDE SEQUENCE [LARGE SCALE GENOMIC DNA]</scope>
    <source>
        <strain evidence="2">ATCC 700345 / ANG-SQ1</strain>
    </source>
</reference>
<protein>
    <submittedName>
        <fullName evidence="1">ROK family protein</fullName>
    </submittedName>
</protein>
<accession>A8H2Q8</accession>
<dbReference type="AlphaFoldDB" id="A8H2Q8"/>
<dbReference type="OrthoDB" id="9810372at2"/>
<name>A8H2Q8_SHEPA</name>
<proteinExistence type="predicted"/>
<keyword evidence="2" id="KW-1185">Reference proteome</keyword>
<dbReference type="PANTHER" id="PTHR18964">
    <property type="entry name" value="ROK (REPRESSOR, ORF, KINASE) FAMILY"/>
    <property type="match status" value="1"/>
</dbReference>
<organism evidence="1 2">
    <name type="scientific">Shewanella pealeana (strain ATCC 700345 / ANG-SQ1)</name>
    <dbReference type="NCBI Taxonomy" id="398579"/>
    <lineage>
        <taxon>Bacteria</taxon>
        <taxon>Pseudomonadati</taxon>
        <taxon>Pseudomonadota</taxon>
        <taxon>Gammaproteobacteria</taxon>
        <taxon>Alteromonadales</taxon>
        <taxon>Shewanellaceae</taxon>
        <taxon>Shewanella</taxon>
    </lineage>
</organism>
<sequence length="290" mass="30562">MIITIDVGGTKISAALIKGTKVIKVRKVDSIIHQDLANLASYLVNLCEGWAEQAFTVAVACTGLVGAERVNFLSANDSLPLKQQLEIGFGLPVVMLNDAAAAAWAEYTLRLDRTDNTLAYITVSTGVGGGIVQNGKLVMADDGFCAHIGHMSVSRPDLPVIECHCGRFNCVEALSSGTAIANQASSILNKGVSCKTVFNEHLSHPEIALLLEQATDSIVELIANIRALTGTRVVVLGGSVGSTNLFQERIKTKLKALPKIYHVELLAPVSGEHADLIGAALYAGSVIGCD</sequence>
<dbReference type="Proteomes" id="UP000002608">
    <property type="component" value="Chromosome"/>
</dbReference>
<evidence type="ECO:0000313" key="2">
    <source>
        <dbReference type="Proteomes" id="UP000002608"/>
    </source>
</evidence>
<dbReference type="Gene3D" id="3.30.420.40">
    <property type="match status" value="2"/>
</dbReference>
<dbReference type="RefSeq" id="WP_012154769.1">
    <property type="nucleotide sequence ID" value="NC_009901.1"/>
</dbReference>
<dbReference type="PANTHER" id="PTHR18964:SF169">
    <property type="entry name" value="N-ACETYLMANNOSAMINE KINASE"/>
    <property type="match status" value="1"/>
</dbReference>
<dbReference type="InterPro" id="IPR000600">
    <property type="entry name" value="ROK"/>
</dbReference>
<dbReference type="InterPro" id="IPR043129">
    <property type="entry name" value="ATPase_NBD"/>
</dbReference>
<dbReference type="KEGG" id="spl:Spea_1520"/>
<dbReference type="HOGENOM" id="CLU_036604_0_4_6"/>
<dbReference type="Pfam" id="PF00480">
    <property type="entry name" value="ROK"/>
    <property type="match status" value="1"/>
</dbReference>
<dbReference type="STRING" id="398579.Spea_1520"/>
<evidence type="ECO:0000313" key="1">
    <source>
        <dbReference type="EMBL" id="ABV86845.1"/>
    </source>
</evidence>
<dbReference type="SUPFAM" id="SSF53067">
    <property type="entry name" value="Actin-like ATPase domain"/>
    <property type="match status" value="1"/>
</dbReference>
<gene>
    <name evidence="1" type="ordered locus">Spea_1520</name>
</gene>
<dbReference type="GO" id="GO:0019262">
    <property type="term" value="P:N-acetylneuraminate catabolic process"/>
    <property type="evidence" value="ECO:0007669"/>
    <property type="project" value="TreeGrafter"/>
</dbReference>
<dbReference type="EMBL" id="CP000851">
    <property type="protein sequence ID" value="ABV86845.1"/>
    <property type="molecule type" value="Genomic_DNA"/>
</dbReference>